<evidence type="ECO:0000313" key="2">
    <source>
        <dbReference type="Proteomes" id="UP001057402"/>
    </source>
</evidence>
<comment type="caution">
    <text evidence="1">The sequence shown here is derived from an EMBL/GenBank/DDBJ whole genome shotgun (WGS) entry which is preliminary data.</text>
</comment>
<proteinExistence type="predicted"/>
<accession>A0ACB9NWY7</accession>
<keyword evidence="2" id="KW-1185">Reference proteome</keyword>
<sequence length="426" mass="47286">MGDETANAMNLDLNLGPIPEQGSDRVATEVVDLDGWMDRRVVRVREATRLRARQRGRWRRLLIQPEAQSISMDWNQLVINGNPVVQAGEGSVAPRESTNEGGKVLDNCGGGFAMDSLSEEKKDDVDKKSDEDGGFFDCNICLDMARDPVVTCCGHLFCWPCLYRWIHIHSDMKECPVCKGEVTIKNLTPIYGRGNSVSEPPEEDLAAKIPTRPPARRAESFRQVVQRTALHFPMEDVIRQLNNRSDLAPALSQPPEPSDVHDLAERNGPALNRLLTSRGLRRDRDLDMAMDDPPNNAQIDGGSPEWWNARHIHSLLLRRSRSHRNPPVLPLYGSTFSAAERPVGPPHGRGHVAGRTDGQPPLVNDRESFSSIAAMINSENLLDTAVEIDSMGSSLSTSTSRQRTNAARASDVDSSNARAPRRRRME</sequence>
<dbReference type="Proteomes" id="UP001057402">
    <property type="component" value="Chromosome 7"/>
</dbReference>
<organism evidence="1 2">
    <name type="scientific">Melastoma candidum</name>
    <dbReference type="NCBI Taxonomy" id="119954"/>
    <lineage>
        <taxon>Eukaryota</taxon>
        <taxon>Viridiplantae</taxon>
        <taxon>Streptophyta</taxon>
        <taxon>Embryophyta</taxon>
        <taxon>Tracheophyta</taxon>
        <taxon>Spermatophyta</taxon>
        <taxon>Magnoliopsida</taxon>
        <taxon>eudicotyledons</taxon>
        <taxon>Gunneridae</taxon>
        <taxon>Pentapetalae</taxon>
        <taxon>rosids</taxon>
        <taxon>malvids</taxon>
        <taxon>Myrtales</taxon>
        <taxon>Melastomataceae</taxon>
        <taxon>Melastomatoideae</taxon>
        <taxon>Melastomateae</taxon>
        <taxon>Melastoma</taxon>
    </lineage>
</organism>
<name>A0ACB9NWY7_9MYRT</name>
<reference evidence="2" key="1">
    <citation type="journal article" date="2023" name="Front. Plant Sci.">
        <title>Chromosomal-level genome assembly of Melastoma candidum provides insights into trichome evolution.</title>
        <authorList>
            <person name="Zhong Y."/>
            <person name="Wu W."/>
            <person name="Sun C."/>
            <person name="Zou P."/>
            <person name="Liu Y."/>
            <person name="Dai S."/>
            <person name="Zhou R."/>
        </authorList>
    </citation>
    <scope>NUCLEOTIDE SEQUENCE [LARGE SCALE GENOMIC DNA]</scope>
</reference>
<evidence type="ECO:0000313" key="1">
    <source>
        <dbReference type="EMBL" id="KAI4341278.1"/>
    </source>
</evidence>
<gene>
    <name evidence="1" type="ORF">MLD38_026018</name>
</gene>
<dbReference type="EMBL" id="CM042886">
    <property type="protein sequence ID" value="KAI4341278.1"/>
    <property type="molecule type" value="Genomic_DNA"/>
</dbReference>
<protein>
    <submittedName>
        <fullName evidence="1">Uncharacterized protein</fullName>
    </submittedName>
</protein>